<accession>A0A5C0ASQ6</accession>
<dbReference type="InterPro" id="IPR038255">
    <property type="entry name" value="PBS_linker_sf"/>
</dbReference>
<protein>
    <submittedName>
        <fullName evidence="2">DUF4214 domain-containing protein</fullName>
    </submittedName>
</protein>
<evidence type="ECO:0000313" key="2">
    <source>
        <dbReference type="EMBL" id="QEI04654.1"/>
    </source>
</evidence>
<evidence type="ECO:0000259" key="1">
    <source>
        <dbReference type="Pfam" id="PF13946"/>
    </source>
</evidence>
<dbReference type="Proteomes" id="UP000325161">
    <property type="component" value="Chromosome"/>
</dbReference>
<dbReference type="InterPro" id="IPR025282">
    <property type="entry name" value="DUF4214"/>
</dbReference>
<dbReference type="Gene3D" id="1.10.3130.20">
    <property type="entry name" value="Phycobilisome linker domain"/>
    <property type="match status" value="1"/>
</dbReference>
<keyword evidence="3" id="KW-1185">Reference proteome</keyword>
<organism evidence="2 3">
    <name type="scientific">Pigmentiphaga aceris</name>
    <dbReference type="NCBI Taxonomy" id="1940612"/>
    <lineage>
        <taxon>Bacteria</taxon>
        <taxon>Pseudomonadati</taxon>
        <taxon>Pseudomonadota</taxon>
        <taxon>Betaproteobacteria</taxon>
        <taxon>Burkholderiales</taxon>
        <taxon>Alcaligenaceae</taxon>
        <taxon>Pigmentiphaga</taxon>
    </lineage>
</organism>
<evidence type="ECO:0000313" key="3">
    <source>
        <dbReference type="Proteomes" id="UP000325161"/>
    </source>
</evidence>
<dbReference type="Pfam" id="PF13946">
    <property type="entry name" value="DUF4214"/>
    <property type="match status" value="1"/>
</dbReference>
<reference evidence="2 3" key="1">
    <citation type="submission" date="2019-08" db="EMBL/GenBank/DDBJ databases">
        <title>Amphibian skin-associated Pigmentiphaga: genome sequence and occurrence across geography and hosts.</title>
        <authorList>
            <person name="Bletz M.C."/>
            <person name="Bunk B."/>
            <person name="Sproeer C."/>
            <person name="Biwer P."/>
            <person name="Reiter S."/>
            <person name="Rabemananjara F.C.E."/>
            <person name="Schulz S."/>
            <person name="Overmann J."/>
            <person name="Vences M."/>
        </authorList>
    </citation>
    <scope>NUCLEOTIDE SEQUENCE [LARGE SCALE GENOMIC DNA]</scope>
    <source>
        <strain evidence="2 3">Mada1488</strain>
    </source>
</reference>
<dbReference type="OrthoDB" id="480426at2"/>
<gene>
    <name evidence="2" type="ORF">FXN63_01475</name>
</gene>
<dbReference type="AlphaFoldDB" id="A0A5C0ASQ6"/>
<dbReference type="KEGG" id="pacr:FXN63_01475"/>
<sequence>MAGVTDRVASTQLDTPMATPTPEQAAISGLYVALFNRAPDADGFAFWLSALENGASLSAVAQSMMGAPETVALYPAGQTNAQFVTSYYTSVFGRAPDPEGLAFWSAALAAQGGADNVAARASLTMQIGAIASTPLTSKPDGMSDAAYAQTVADRGRFINKTEFGVVFAAELKSNDLALAKSSAALVTADPASLTVANSAASGTPVPAPNPGVAEPAPEPVLVITAADLPVDITGKFAAYAYRSAAVDATGMNAAQLSAVAAASGKIAANGITGSFSLSNTQTAQEIAALLGTKTAIAATVSGHVR</sequence>
<name>A0A5C0ASQ6_9BURK</name>
<feature type="domain" description="DUF4214" evidence="1">
    <location>
        <begin position="61"/>
        <end position="110"/>
    </location>
</feature>
<dbReference type="EMBL" id="CP043046">
    <property type="protein sequence ID" value="QEI04654.1"/>
    <property type="molecule type" value="Genomic_DNA"/>
</dbReference>
<proteinExistence type="predicted"/>